<dbReference type="CDD" id="cd23572">
    <property type="entry name" value="TFP_LU_ECD_PINLYP_rpt2"/>
    <property type="match status" value="1"/>
</dbReference>
<evidence type="ECO:0000313" key="7">
    <source>
        <dbReference type="Ensembl" id="ENSVKKP00000008392.1"/>
    </source>
</evidence>
<evidence type="ECO:0000313" key="8">
    <source>
        <dbReference type="Proteomes" id="UP000694545"/>
    </source>
</evidence>
<dbReference type="GO" id="GO:0005576">
    <property type="term" value="C:extracellular region"/>
    <property type="evidence" value="ECO:0007669"/>
    <property type="project" value="UniProtKB-SubCell"/>
</dbReference>
<dbReference type="InterPro" id="IPR050918">
    <property type="entry name" value="CNF-like_PLA2_Inhibitor"/>
</dbReference>
<keyword evidence="8" id="KW-1185">Reference proteome</keyword>
<reference evidence="7" key="1">
    <citation type="submission" date="2025-08" db="UniProtKB">
        <authorList>
            <consortium name="Ensembl"/>
        </authorList>
    </citation>
    <scope>IDENTIFICATION</scope>
</reference>
<dbReference type="Gene3D" id="2.10.60.10">
    <property type="entry name" value="CD59"/>
    <property type="match status" value="2"/>
</dbReference>
<gene>
    <name evidence="7" type="primary">LOC123025869</name>
</gene>
<accession>A0A8D2J7Q4</accession>
<name>A0A8D2J7Q4_VARKO</name>
<protein>
    <recommendedName>
        <fullName evidence="6">Phospholipase A2 inhibitor N-terminal domain-containing protein</fullName>
    </recommendedName>
</protein>
<dbReference type="Pfam" id="PF02988">
    <property type="entry name" value="PLA2_inh"/>
    <property type="match status" value="1"/>
</dbReference>
<dbReference type="CDD" id="cd23588">
    <property type="entry name" value="TFP_LU_ECD_PLIG"/>
    <property type="match status" value="1"/>
</dbReference>
<evidence type="ECO:0000256" key="3">
    <source>
        <dbReference type="ARBA" id="ARBA00022525"/>
    </source>
</evidence>
<dbReference type="PANTHER" id="PTHR20914">
    <property type="entry name" value="LY6/PLAUR DOMAIN-CONTAINING PROTEIN 8"/>
    <property type="match status" value="1"/>
</dbReference>
<dbReference type="SUPFAM" id="SSF57302">
    <property type="entry name" value="Snake toxin-like"/>
    <property type="match status" value="2"/>
</dbReference>
<reference evidence="7" key="2">
    <citation type="submission" date="2025-09" db="UniProtKB">
        <authorList>
            <consortium name="Ensembl"/>
        </authorList>
    </citation>
    <scope>IDENTIFICATION</scope>
</reference>
<evidence type="ECO:0000256" key="1">
    <source>
        <dbReference type="ARBA" id="ARBA00004613"/>
    </source>
</evidence>
<evidence type="ECO:0000259" key="6">
    <source>
        <dbReference type="Pfam" id="PF02988"/>
    </source>
</evidence>
<feature type="domain" description="Phospholipase A2 inhibitor N-terminal" evidence="6">
    <location>
        <begin position="110"/>
        <end position="189"/>
    </location>
</feature>
<dbReference type="InterPro" id="IPR045860">
    <property type="entry name" value="Snake_toxin-like_sf"/>
</dbReference>
<dbReference type="RefSeq" id="XP_044290915.1">
    <property type="nucleotide sequence ID" value="XM_044434980.1"/>
</dbReference>
<dbReference type="Ensembl" id="ENSVKKT00000008608.1">
    <property type="protein sequence ID" value="ENSVKKP00000008392.1"/>
    <property type="gene ID" value="ENSVKKG00000005972.1"/>
</dbReference>
<sequence>MGCQNSFGCEKEEFPKAVQTAGIASSETEVLSPGLHSAFPPIVMTVVIAFLRPFLFFELLRAAQLSALEAHTVKPTLPTTASDVEAGGPWETSQPMFSTHAEISPGAFLECETCFATDSSCEGVMERCDDGEDTCAIFLHEMSEGEETRLRFAKGCYASQYCGSRPVFVTFGKGKFIRRNIVCCQSNDCPLASPRVSPWNTTANGKRCPGCYSQSHPCPAGEVNCTGAEDYCLNLMGLNDAGKTTIVRGCTTQPICAGLQSGQLDLQAFEVEEASVECRRAGQTPLLPQSLLLALSCLLLTEVLL</sequence>
<dbReference type="GO" id="GO:0019834">
    <property type="term" value="F:phospholipase A2 inhibitor activity"/>
    <property type="evidence" value="ECO:0007669"/>
    <property type="project" value="UniProtKB-KW"/>
</dbReference>
<evidence type="ECO:0000256" key="4">
    <source>
        <dbReference type="ARBA" id="ARBA00023005"/>
    </source>
</evidence>
<dbReference type="PANTHER" id="PTHR20914:SF30">
    <property type="entry name" value="LY6_PLAUR DOMAIN CONTAINING 9"/>
    <property type="match status" value="1"/>
</dbReference>
<keyword evidence="5" id="KW-1015">Disulfide bond</keyword>
<keyword evidence="4" id="KW-0593">Phospholipase A2 inhibitor</keyword>
<proteinExistence type="inferred from homology"/>
<dbReference type="InterPro" id="IPR004126">
    <property type="entry name" value="PLipase_A2_inh_N"/>
</dbReference>
<dbReference type="GeneID" id="123025869"/>
<comment type="similarity">
    <text evidence="2">Belongs to the CNF-like-inhibitor family.</text>
</comment>
<organism evidence="7 8">
    <name type="scientific">Varanus komodoensis</name>
    <name type="common">Komodo dragon</name>
    <dbReference type="NCBI Taxonomy" id="61221"/>
    <lineage>
        <taxon>Eukaryota</taxon>
        <taxon>Metazoa</taxon>
        <taxon>Chordata</taxon>
        <taxon>Craniata</taxon>
        <taxon>Vertebrata</taxon>
        <taxon>Euteleostomi</taxon>
        <taxon>Lepidosauria</taxon>
        <taxon>Squamata</taxon>
        <taxon>Bifurcata</taxon>
        <taxon>Unidentata</taxon>
        <taxon>Episquamata</taxon>
        <taxon>Toxicofera</taxon>
        <taxon>Anguimorpha</taxon>
        <taxon>Paleoanguimorpha</taxon>
        <taxon>Varanoidea</taxon>
        <taxon>Varanidae</taxon>
        <taxon>Varanus</taxon>
    </lineage>
</organism>
<dbReference type="AlphaFoldDB" id="A0A8D2J7Q4"/>
<evidence type="ECO:0000256" key="5">
    <source>
        <dbReference type="ARBA" id="ARBA00023157"/>
    </source>
</evidence>
<keyword evidence="3" id="KW-0964">Secreted</keyword>
<dbReference type="Proteomes" id="UP000694545">
    <property type="component" value="Unplaced"/>
</dbReference>
<evidence type="ECO:0000256" key="2">
    <source>
        <dbReference type="ARBA" id="ARBA00006570"/>
    </source>
</evidence>
<dbReference type="OrthoDB" id="5945173at2759"/>
<dbReference type="KEGG" id="vko:123025869"/>
<comment type="subcellular location">
    <subcellularLocation>
        <location evidence="1">Secreted</location>
    </subcellularLocation>
</comment>